<name>A0ABW3PZ62_9BACL</name>
<keyword evidence="1" id="KW-0472">Membrane</keyword>
<dbReference type="EMBL" id="JBHTKX010000009">
    <property type="protein sequence ID" value="MFD1131380.1"/>
    <property type="molecule type" value="Genomic_DNA"/>
</dbReference>
<evidence type="ECO:0000313" key="2">
    <source>
        <dbReference type="EMBL" id="MFD1131380.1"/>
    </source>
</evidence>
<sequence length="85" mass="9832">METYISELGDIVAIGLWFICFLMILSIITESIRKALSHNRQSVQVIDTNDMELVSREETNGVIEEVYIKGNRKVTVRAWKDENEE</sequence>
<reference evidence="3" key="1">
    <citation type="journal article" date="2019" name="Int. J. Syst. Evol. Microbiol.">
        <title>The Global Catalogue of Microorganisms (GCM) 10K type strain sequencing project: providing services to taxonomists for standard genome sequencing and annotation.</title>
        <authorList>
            <consortium name="The Broad Institute Genomics Platform"/>
            <consortium name="The Broad Institute Genome Sequencing Center for Infectious Disease"/>
            <person name="Wu L."/>
            <person name="Ma J."/>
        </authorList>
    </citation>
    <scope>NUCLEOTIDE SEQUENCE [LARGE SCALE GENOMIC DNA]</scope>
    <source>
        <strain evidence="3">CCUG 53519</strain>
    </source>
</reference>
<keyword evidence="1" id="KW-1133">Transmembrane helix</keyword>
<keyword evidence="1" id="KW-0812">Transmembrane</keyword>
<organism evidence="2 3">
    <name type="scientific">Paenibacillus provencensis</name>
    <dbReference type="NCBI Taxonomy" id="441151"/>
    <lineage>
        <taxon>Bacteria</taxon>
        <taxon>Bacillati</taxon>
        <taxon>Bacillota</taxon>
        <taxon>Bacilli</taxon>
        <taxon>Bacillales</taxon>
        <taxon>Paenibacillaceae</taxon>
        <taxon>Paenibacillus</taxon>
    </lineage>
</organism>
<comment type="caution">
    <text evidence="2">The sequence shown here is derived from an EMBL/GenBank/DDBJ whole genome shotgun (WGS) entry which is preliminary data.</text>
</comment>
<protein>
    <submittedName>
        <fullName evidence="2">Uncharacterized protein</fullName>
    </submittedName>
</protein>
<dbReference type="RefSeq" id="WP_090727765.1">
    <property type="nucleotide sequence ID" value="NZ_JBHTKX010000009.1"/>
</dbReference>
<proteinExistence type="predicted"/>
<evidence type="ECO:0000313" key="3">
    <source>
        <dbReference type="Proteomes" id="UP001597169"/>
    </source>
</evidence>
<dbReference type="Proteomes" id="UP001597169">
    <property type="component" value="Unassembled WGS sequence"/>
</dbReference>
<evidence type="ECO:0000256" key="1">
    <source>
        <dbReference type="SAM" id="Phobius"/>
    </source>
</evidence>
<accession>A0ABW3PZ62</accession>
<feature type="transmembrane region" description="Helical" evidence="1">
    <location>
        <begin position="12"/>
        <end position="32"/>
    </location>
</feature>
<keyword evidence="3" id="KW-1185">Reference proteome</keyword>
<gene>
    <name evidence="2" type="ORF">ACFQ3J_24990</name>
</gene>